<accession>A0A5C7F2T6</accession>
<dbReference type="Gene3D" id="3.50.50.60">
    <property type="entry name" value="FAD/NAD(P)-binding domain"/>
    <property type="match status" value="2"/>
</dbReference>
<keyword evidence="13" id="KW-1185">Reference proteome</keyword>
<dbReference type="InterPro" id="IPR014105">
    <property type="entry name" value="Carotenoid/retinoid_OxRdtase"/>
</dbReference>
<keyword evidence="3 10" id="KW-0560">Oxidoreductase</keyword>
<protein>
    <recommendedName>
        <fullName evidence="6">4,4'-diaponeurosporene oxygenase</fullName>
    </recommendedName>
    <alternativeName>
        <fullName evidence="7">4,4'-diaponeurosporene oxidase</fullName>
    </alternativeName>
    <alternativeName>
        <fullName evidence="8">Carotenoid oxidase</fullName>
    </alternativeName>
</protein>
<dbReference type="NCBIfam" id="TIGR02734">
    <property type="entry name" value="crtI_fam"/>
    <property type="match status" value="1"/>
</dbReference>
<keyword evidence="2 10" id="KW-0125">Carotenoid biosynthesis</keyword>
<dbReference type="Pfam" id="PF01593">
    <property type="entry name" value="Amino_oxidase"/>
    <property type="match status" value="1"/>
</dbReference>
<evidence type="ECO:0000256" key="9">
    <source>
        <dbReference type="ARBA" id="ARBA00048532"/>
    </source>
</evidence>
<dbReference type="GO" id="GO:0016117">
    <property type="term" value="P:carotenoid biosynthetic process"/>
    <property type="evidence" value="ECO:0007669"/>
    <property type="project" value="UniProtKB-KW"/>
</dbReference>
<organism evidence="12 13">
    <name type="scientific">Alkalicoccus halolimnae</name>
    <dbReference type="NCBI Taxonomy" id="1667239"/>
    <lineage>
        <taxon>Bacteria</taxon>
        <taxon>Bacillati</taxon>
        <taxon>Bacillota</taxon>
        <taxon>Bacilli</taxon>
        <taxon>Bacillales</taxon>
        <taxon>Bacillaceae</taxon>
        <taxon>Alkalicoccus</taxon>
    </lineage>
</organism>
<dbReference type="SUPFAM" id="SSF51905">
    <property type="entry name" value="FAD/NAD(P)-binding domain"/>
    <property type="match status" value="1"/>
</dbReference>
<evidence type="ECO:0000256" key="5">
    <source>
        <dbReference type="ARBA" id="ARBA00038194"/>
    </source>
</evidence>
<dbReference type="OrthoDB" id="9814556at2"/>
<comment type="pathway">
    <text evidence="4">Carotenoid biosynthesis; staphyloxanthin biosynthesis; staphyloxanthin from farnesyl diphosphate: step 3/5.</text>
</comment>
<name>A0A5C7F2T6_9BACI</name>
<evidence type="ECO:0000256" key="6">
    <source>
        <dbReference type="ARBA" id="ARBA00039159"/>
    </source>
</evidence>
<dbReference type="Proteomes" id="UP000321816">
    <property type="component" value="Chromosome"/>
</dbReference>
<evidence type="ECO:0000256" key="10">
    <source>
        <dbReference type="RuleBase" id="RU362075"/>
    </source>
</evidence>
<dbReference type="InterPro" id="IPR036188">
    <property type="entry name" value="FAD/NAD-bd_sf"/>
</dbReference>
<comment type="similarity">
    <text evidence="5">Belongs to the carotenoid/retinoid oxidoreductase family. CrtP subfamily.</text>
</comment>
<evidence type="ECO:0000256" key="4">
    <source>
        <dbReference type="ARBA" id="ARBA00037901"/>
    </source>
</evidence>
<feature type="domain" description="Amine oxidase" evidence="11">
    <location>
        <begin position="13"/>
        <end position="484"/>
    </location>
</feature>
<dbReference type="PANTHER" id="PTHR43734:SF7">
    <property type="entry name" value="4,4'-DIAPONEUROSPORENE OXYGENASE"/>
    <property type="match status" value="1"/>
</dbReference>
<dbReference type="KEGG" id="ahal:FTX54_007655"/>
<dbReference type="EMBL" id="CP144914">
    <property type="protein sequence ID" value="WWD81403.1"/>
    <property type="molecule type" value="Genomic_DNA"/>
</dbReference>
<comment type="catalytic activity">
    <reaction evidence="9">
        <text>all-trans-4,4'-diaponeurosporene + 2 AH2 + 2 O2 = 4,4'-diaponeurosporenal + 2 A + 3 H2O</text>
        <dbReference type="Rhea" id="RHEA:56104"/>
        <dbReference type="ChEBI" id="CHEBI:13193"/>
        <dbReference type="ChEBI" id="CHEBI:15377"/>
        <dbReference type="ChEBI" id="CHEBI:15379"/>
        <dbReference type="ChEBI" id="CHEBI:17499"/>
        <dbReference type="ChEBI" id="CHEBI:62743"/>
        <dbReference type="ChEBI" id="CHEBI:79065"/>
    </reaction>
</comment>
<sequence length="489" mass="54606">MNKKRVVIIGGGLGGISAAISLQSSGFQAVLIEKNNHIGGKLHEVSLGSSRFDFGPNTITMPGVFNEVIKRSGQNPEDFFNFIKLTDHTTNSFYDHSSFTFSSNKEKMKEELLQIDPRSADNYEAYLNETSRLFHTAENHFLRRTFKSWKDYLSLPLMKALMTTRPLENLDHFHRRFFKDERILAAFNRYATYIGSSPYYSPATFGLIGHLELGDGVYYTMGGNYKIAEGMERAAELIGVEIMKGREVTSLEGADGKIKEVVIDNDNSLQADAVVLNGDLLTQFPRLVDEKNRPSFTNKKAAAADPSISAYVLLAASDRKFDLNHHHVFFSENPGAEFRSIFQEESYGIDPTIYICTSSKTEPAMSPRGDNMFFLINAPPLSKSGNQESISQEFVLKKMKSHGLDIAPSIIDSKTVTPADIKNKFYAYRGALYGISSNKRKNTFLRPYNKAVDFSNLYFTGGSTHPGGGSPMVTLSGMNVADLIYKEHR</sequence>
<evidence type="ECO:0000256" key="2">
    <source>
        <dbReference type="ARBA" id="ARBA00022746"/>
    </source>
</evidence>
<dbReference type="AlphaFoldDB" id="A0A5C7F2T6"/>
<evidence type="ECO:0000256" key="7">
    <source>
        <dbReference type="ARBA" id="ARBA00041900"/>
    </source>
</evidence>
<reference evidence="12 13" key="1">
    <citation type="submission" date="2024-01" db="EMBL/GenBank/DDBJ databases">
        <title>Complete Genome Sequence of Alkalicoccus halolimnae BZ-SZ-XJ29T, a Moderately Halophilic Bacterium Isolated from a Salt Lake.</title>
        <authorList>
            <person name="Zhao B."/>
        </authorList>
    </citation>
    <scope>NUCLEOTIDE SEQUENCE [LARGE SCALE GENOMIC DNA]</scope>
    <source>
        <strain evidence="12 13">BZ-SZ-XJ29</strain>
    </source>
</reference>
<evidence type="ECO:0000256" key="1">
    <source>
        <dbReference type="ARBA" id="ARBA00001974"/>
    </source>
</evidence>
<proteinExistence type="inferred from homology"/>
<evidence type="ECO:0000313" key="13">
    <source>
        <dbReference type="Proteomes" id="UP000321816"/>
    </source>
</evidence>
<dbReference type="InterPro" id="IPR002937">
    <property type="entry name" value="Amino_oxidase"/>
</dbReference>
<dbReference type="PANTHER" id="PTHR43734">
    <property type="entry name" value="PHYTOENE DESATURASE"/>
    <property type="match status" value="1"/>
</dbReference>
<dbReference type="RefSeq" id="WP_147804855.1">
    <property type="nucleotide sequence ID" value="NZ_CP144914.1"/>
</dbReference>
<evidence type="ECO:0000256" key="3">
    <source>
        <dbReference type="ARBA" id="ARBA00023002"/>
    </source>
</evidence>
<evidence type="ECO:0000313" key="12">
    <source>
        <dbReference type="EMBL" id="WWD81403.1"/>
    </source>
</evidence>
<gene>
    <name evidence="12" type="primary">crtI</name>
    <name evidence="12" type="ORF">FTX54_007655</name>
</gene>
<comment type="cofactor">
    <cofactor evidence="1">
        <name>FAD</name>
        <dbReference type="ChEBI" id="CHEBI:57692"/>
    </cofactor>
</comment>
<dbReference type="GO" id="GO:0016491">
    <property type="term" value="F:oxidoreductase activity"/>
    <property type="evidence" value="ECO:0007669"/>
    <property type="project" value="UniProtKB-KW"/>
</dbReference>
<evidence type="ECO:0000259" key="11">
    <source>
        <dbReference type="Pfam" id="PF01593"/>
    </source>
</evidence>
<evidence type="ECO:0000256" key="8">
    <source>
        <dbReference type="ARBA" id="ARBA00042619"/>
    </source>
</evidence>